<feature type="transmembrane region" description="Helical" evidence="1">
    <location>
        <begin position="283"/>
        <end position="306"/>
    </location>
</feature>
<gene>
    <name evidence="2" type="ORF">Fcan01_16931</name>
</gene>
<sequence>MKWLEKPKISLFQILFVSYYPFGYKPCVEIITDKRGVNSVRKTKRKFDKVLSCIPIACLSVTWISCGFAIFIVAIESKTRLEMVLNPKVWSWCFGLLLASCCSIVYKVWIVDDIDLSVKMANEVLKIERELVEGSRRRWNRSSTRFQFFDWFTISFYLQSPILVSGVISADAEPFLFLVKYFLVKFDPNFTFVTRLLLPGYGKIFQLILLLLSIWPIVNLVVYELSRILILYLSGLINASQKASNILHTLQKKVRRNGVFFHKKYFLYYSRLRIISQSVYSEVMIFMVQILAVLGMVICTSTFIVVRLHGKFSIQDALLTRERGHS</sequence>
<name>A0A226DT53_FOLCA</name>
<comment type="caution">
    <text evidence="2">The sequence shown here is derived from an EMBL/GenBank/DDBJ whole genome shotgun (WGS) entry which is preliminary data.</text>
</comment>
<evidence type="ECO:0000313" key="3">
    <source>
        <dbReference type="Proteomes" id="UP000198287"/>
    </source>
</evidence>
<keyword evidence="1" id="KW-0812">Transmembrane</keyword>
<protein>
    <recommendedName>
        <fullName evidence="4">Gustatory receptor</fullName>
    </recommendedName>
</protein>
<dbReference type="AlphaFoldDB" id="A0A226DT53"/>
<feature type="transmembrane region" description="Helical" evidence="1">
    <location>
        <begin position="148"/>
        <end position="168"/>
    </location>
</feature>
<organism evidence="2 3">
    <name type="scientific">Folsomia candida</name>
    <name type="common">Springtail</name>
    <dbReference type="NCBI Taxonomy" id="158441"/>
    <lineage>
        <taxon>Eukaryota</taxon>
        <taxon>Metazoa</taxon>
        <taxon>Ecdysozoa</taxon>
        <taxon>Arthropoda</taxon>
        <taxon>Hexapoda</taxon>
        <taxon>Collembola</taxon>
        <taxon>Entomobryomorpha</taxon>
        <taxon>Isotomoidea</taxon>
        <taxon>Isotomidae</taxon>
        <taxon>Proisotominae</taxon>
        <taxon>Folsomia</taxon>
    </lineage>
</organism>
<feature type="transmembrane region" description="Helical" evidence="1">
    <location>
        <begin position="89"/>
        <end position="110"/>
    </location>
</feature>
<feature type="transmembrane region" description="Helical" evidence="1">
    <location>
        <begin position="204"/>
        <end position="223"/>
    </location>
</feature>
<keyword evidence="3" id="KW-1185">Reference proteome</keyword>
<keyword evidence="1" id="KW-1133">Transmembrane helix</keyword>
<dbReference type="Proteomes" id="UP000198287">
    <property type="component" value="Unassembled WGS sequence"/>
</dbReference>
<keyword evidence="1" id="KW-0472">Membrane</keyword>
<evidence type="ECO:0000313" key="2">
    <source>
        <dbReference type="EMBL" id="OXA47881.1"/>
    </source>
</evidence>
<evidence type="ECO:0008006" key="4">
    <source>
        <dbReference type="Google" id="ProtNLM"/>
    </source>
</evidence>
<evidence type="ECO:0000256" key="1">
    <source>
        <dbReference type="SAM" id="Phobius"/>
    </source>
</evidence>
<dbReference type="EMBL" id="LNIX01000012">
    <property type="protein sequence ID" value="OXA47881.1"/>
    <property type="molecule type" value="Genomic_DNA"/>
</dbReference>
<proteinExistence type="predicted"/>
<feature type="transmembrane region" description="Helical" evidence="1">
    <location>
        <begin position="50"/>
        <end position="74"/>
    </location>
</feature>
<accession>A0A226DT53</accession>
<reference evidence="2 3" key="1">
    <citation type="submission" date="2015-12" db="EMBL/GenBank/DDBJ databases">
        <title>The genome of Folsomia candida.</title>
        <authorList>
            <person name="Faddeeva A."/>
            <person name="Derks M.F."/>
            <person name="Anvar Y."/>
            <person name="Smit S."/>
            <person name="Van Straalen N."/>
            <person name="Roelofs D."/>
        </authorList>
    </citation>
    <scope>NUCLEOTIDE SEQUENCE [LARGE SCALE GENOMIC DNA]</scope>
    <source>
        <strain evidence="2 3">VU population</strain>
        <tissue evidence="2">Whole body</tissue>
    </source>
</reference>